<sequence length="174" mass="19827">MAVACYLLSLEPPSLSPGWLTPDEIQYLEVCQLASNDHSGHHKSFEKRIILSVFLNWRMHFLIFASWSNAVPNYALKFSMPEIIKSMGYESVNAQLLTINSDNVDEERPRYSTGYGTSIAFAAVGIVACLSLEFCLWNGNKKKDMMTVSEIEGKHTKHQLRKMEERSPLFKYSL</sequence>
<dbReference type="EMBL" id="MDDG01000002">
    <property type="protein sequence ID" value="OQE44380.1"/>
    <property type="molecule type" value="Genomic_DNA"/>
</dbReference>
<accession>A0A1V6V132</accession>
<keyword evidence="3 6" id="KW-0812">Transmembrane</keyword>
<evidence type="ECO:0000256" key="2">
    <source>
        <dbReference type="ARBA" id="ARBA00022448"/>
    </source>
</evidence>
<reference evidence="8" key="1">
    <citation type="journal article" date="2017" name="Nat. Microbiol.">
        <title>Global analysis of biosynthetic gene clusters reveals vast potential of secondary metabolite production in Penicillium species.</title>
        <authorList>
            <person name="Nielsen J.C."/>
            <person name="Grijseels S."/>
            <person name="Prigent S."/>
            <person name="Ji B."/>
            <person name="Dainat J."/>
            <person name="Nielsen K.F."/>
            <person name="Frisvad J.C."/>
            <person name="Workman M."/>
            <person name="Nielsen J."/>
        </authorList>
    </citation>
    <scope>NUCLEOTIDE SEQUENCE [LARGE SCALE GENOMIC DNA]</scope>
    <source>
        <strain evidence="8">IBT 31321</strain>
    </source>
</reference>
<evidence type="ECO:0008006" key="9">
    <source>
        <dbReference type="Google" id="ProtNLM"/>
    </source>
</evidence>
<evidence type="ECO:0000313" key="8">
    <source>
        <dbReference type="Proteomes" id="UP000191500"/>
    </source>
</evidence>
<feature type="transmembrane region" description="Helical" evidence="6">
    <location>
        <begin position="49"/>
        <end position="67"/>
    </location>
</feature>
<gene>
    <name evidence="7" type="ORF">PENCOP_c002G04651</name>
</gene>
<dbReference type="GO" id="GO:0022857">
    <property type="term" value="F:transmembrane transporter activity"/>
    <property type="evidence" value="ECO:0007669"/>
    <property type="project" value="TreeGrafter"/>
</dbReference>
<comment type="caution">
    <text evidence="7">The sequence shown here is derived from an EMBL/GenBank/DDBJ whole genome shotgun (WGS) entry which is preliminary data.</text>
</comment>
<keyword evidence="5 6" id="KW-0472">Membrane</keyword>
<dbReference type="Proteomes" id="UP000191500">
    <property type="component" value="Unassembled WGS sequence"/>
</dbReference>
<name>A0A1V6V132_9EURO</name>
<dbReference type="STRING" id="36646.A0A1V6V132"/>
<keyword evidence="8" id="KW-1185">Reference proteome</keyword>
<dbReference type="PANTHER" id="PTHR43791">
    <property type="entry name" value="PERMEASE-RELATED"/>
    <property type="match status" value="1"/>
</dbReference>
<evidence type="ECO:0000256" key="3">
    <source>
        <dbReference type="ARBA" id="ARBA00022692"/>
    </source>
</evidence>
<keyword evidence="4 6" id="KW-1133">Transmembrane helix</keyword>
<evidence type="ECO:0000256" key="6">
    <source>
        <dbReference type="SAM" id="Phobius"/>
    </source>
</evidence>
<dbReference type="InterPro" id="IPR036259">
    <property type="entry name" value="MFS_trans_sf"/>
</dbReference>
<dbReference type="GO" id="GO:0016020">
    <property type="term" value="C:membrane"/>
    <property type="evidence" value="ECO:0007669"/>
    <property type="project" value="UniProtKB-SubCell"/>
</dbReference>
<keyword evidence="2" id="KW-0813">Transport</keyword>
<proteinExistence type="predicted"/>
<evidence type="ECO:0000256" key="1">
    <source>
        <dbReference type="ARBA" id="ARBA00004141"/>
    </source>
</evidence>
<evidence type="ECO:0000256" key="5">
    <source>
        <dbReference type="ARBA" id="ARBA00023136"/>
    </source>
</evidence>
<protein>
    <recommendedName>
        <fullName evidence="9">Major facilitator superfamily (MFS) profile domain-containing protein</fullName>
    </recommendedName>
</protein>
<comment type="subcellular location">
    <subcellularLocation>
        <location evidence="1">Membrane</location>
        <topology evidence="1">Multi-pass membrane protein</topology>
    </subcellularLocation>
</comment>
<dbReference type="PANTHER" id="PTHR43791:SF79">
    <property type="entry name" value="MAJOR FACILITATOR SUPERFAMILY (MFS) PROFILE DOMAIN-CONTAINING PROTEIN"/>
    <property type="match status" value="1"/>
</dbReference>
<dbReference type="SUPFAM" id="SSF103473">
    <property type="entry name" value="MFS general substrate transporter"/>
    <property type="match status" value="1"/>
</dbReference>
<evidence type="ECO:0000313" key="7">
    <source>
        <dbReference type="EMBL" id="OQE44380.1"/>
    </source>
</evidence>
<evidence type="ECO:0000256" key="4">
    <source>
        <dbReference type="ARBA" id="ARBA00022989"/>
    </source>
</evidence>
<dbReference type="AlphaFoldDB" id="A0A1V6V132"/>
<organism evidence="7 8">
    <name type="scientific">Penicillium coprophilum</name>
    <dbReference type="NCBI Taxonomy" id="36646"/>
    <lineage>
        <taxon>Eukaryota</taxon>
        <taxon>Fungi</taxon>
        <taxon>Dikarya</taxon>
        <taxon>Ascomycota</taxon>
        <taxon>Pezizomycotina</taxon>
        <taxon>Eurotiomycetes</taxon>
        <taxon>Eurotiomycetidae</taxon>
        <taxon>Eurotiales</taxon>
        <taxon>Aspergillaceae</taxon>
        <taxon>Penicillium</taxon>
    </lineage>
</organism>
<feature type="transmembrane region" description="Helical" evidence="6">
    <location>
        <begin position="115"/>
        <end position="137"/>
    </location>
</feature>